<reference evidence="1 2" key="1">
    <citation type="submission" date="2016-10" db="EMBL/GenBank/DDBJ databases">
        <title>Systematic genetic and metabolomic analysis of Xenorhabdus and Photorhabdus spp., highlights the requirements for a dual symbiotic and pathogenic life style.</title>
        <authorList>
            <person name="Tobias N.J."/>
            <person name="Wolff H."/>
            <person name="Djahanschiri B."/>
            <person name="Pidot S.J."/>
            <person name="Stinear T.P."/>
            <person name="Ebersberger I."/>
            <person name="Bode H.B."/>
        </authorList>
    </citation>
    <scope>NUCLEOTIDE SEQUENCE [LARGE SCALE GENOMIC DNA]</scope>
    <source>
        <strain evidence="1 2">DSM 22392</strain>
    </source>
</reference>
<dbReference type="AlphaFoldDB" id="A0A1Y2SJ33"/>
<accession>A0A1Y2SJ33</accession>
<proteinExistence type="predicted"/>
<name>A0A1Y2SJ33_9GAMM</name>
<dbReference type="STRING" id="351656.Xvie_00963"/>
<evidence type="ECO:0000313" key="2">
    <source>
        <dbReference type="Proteomes" id="UP000194350"/>
    </source>
</evidence>
<dbReference type="EMBL" id="MUBJ01000003">
    <property type="protein sequence ID" value="OTA17575.1"/>
    <property type="molecule type" value="Genomic_DNA"/>
</dbReference>
<protein>
    <submittedName>
        <fullName evidence="1">Phage capsid protein</fullName>
    </submittedName>
</protein>
<gene>
    <name evidence="1" type="ORF">Xvie_00963</name>
</gene>
<comment type="caution">
    <text evidence="1">The sequence shown here is derived from an EMBL/GenBank/DDBJ whole genome shotgun (WGS) entry which is preliminary data.</text>
</comment>
<keyword evidence="2" id="KW-1185">Reference proteome</keyword>
<sequence>MLMSLPAHYIEFMPDKVIYLGDFKRGYFIVDHETDSLSFGFSILKKQWDIGQKPYIRTALKAELRTLSKSPSSMIN</sequence>
<evidence type="ECO:0000313" key="1">
    <source>
        <dbReference type="EMBL" id="OTA17575.1"/>
    </source>
</evidence>
<organism evidence="1 2">
    <name type="scientific">Xenorhabdus vietnamensis</name>
    <dbReference type="NCBI Taxonomy" id="351656"/>
    <lineage>
        <taxon>Bacteria</taxon>
        <taxon>Pseudomonadati</taxon>
        <taxon>Pseudomonadota</taxon>
        <taxon>Gammaproteobacteria</taxon>
        <taxon>Enterobacterales</taxon>
        <taxon>Morganellaceae</taxon>
        <taxon>Xenorhabdus</taxon>
    </lineage>
</organism>
<dbReference type="Proteomes" id="UP000194350">
    <property type="component" value="Unassembled WGS sequence"/>
</dbReference>